<keyword evidence="3" id="KW-1185">Reference proteome</keyword>
<proteinExistence type="predicted"/>
<dbReference type="AlphaFoldDB" id="X6MFN6"/>
<dbReference type="EMBL" id="ASPP01021381">
    <property type="protein sequence ID" value="ETO12461.1"/>
    <property type="molecule type" value="Genomic_DNA"/>
</dbReference>
<dbReference type="Proteomes" id="UP000023152">
    <property type="component" value="Unassembled WGS sequence"/>
</dbReference>
<organism evidence="2 3">
    <name type="scientific">Reticulomyxa filosa</name>
    <dbReference type="NCBI Taxonomy" id="46433"/>
    <lineage>
        <taxon>Eukaryota</taxon>
        <taxon>Sar</taxon>
        <taxon>Rhizaria</taxon>
        <taxon>Retaria</taxon>
        <taxon>Foraminifera</taxon>
        <taxon>Monothalamids</taxon>
        <taxon>Reticulomyxidae</taxon>
        <taxon>Reticulomyxa</taxon>
    </lineage>
</organism>
<gene>
    <name evidence="2" type="ORF">RFI_24915</name>
</gene>
<protein>
    <submittedName>
        <fullName evidence="2">Uncharacterized protein</fullName>
    </submittedName>
</protein>
<evidence type="ECO:0000313" key="3">
    <source>
        <dbReference type="Proteomes" id="UP000023152"/>
    </source>
</evidence>
<sequence>NVNVNVDGIALGKGQDRKDIMLCDKINDDKATATKIMDTENAEIGTSSLICRRDAIASIHPVDACISSTSFHPSEHAECKEVTHDCIRAKPMSVEQALQLVNAWTNHKEKGEEEEDGNDDDDDDDGDDDDEVKDASLVELDSESISLPSSSSASSVSLPFGSTEEKEKEEEKKNKEALTVILKNWKWSESSIAMLICKSAGIVPKQPKRINDSNNSNNNNDKSNVDNIGTDQIAELLPLATRST</sequence>
<evidence type="ECO:0000256" key="1">
    <source>
        <dbReference type="SAM" id="MobiDB-lite"/>
    </source>
</evidence>
<feature type="compositionally biased region" description="Basic and acidic residues" evidence="1">
    <location>
        <begin position="163"/>
        <end position="175"/>
    </location>
</feature>
<reference evidence="2 3" key="1">
    <citation type="journal article" date="2013" name="Curr. Biol.">
        <title>The Genome of the Foraminiferan Reticulomyxa filosa.</title>
        <authorList>
            <person name="Glockner G."/>
            <person name="Hulsmann N."/>
            <person name="Schleicher M."/>
            <person name="Noegel A.A."/>
            <person name="Eichinger L."/>
            <person name="Gallinger C."/>
            <person name="Pawlowski J."/>
            <person name="Sierra R."/>
            <person name="Euteneuer U."/>
            <person name="Pillet L."/>
            <person name="Moustafa A."/>
            <person name="Platzer M."/>
            <person name="Groth M."/>
            <person name="Szafranski K."/>
            <person name="Schliwa M."/>
        </authorList>
    </citation>
    <scope>NUCLEOTIDE SEQUENCE [LARGE SCALE GENOMIC DNA]</scope>
</reference>
<feature type="compositionally biased region" description="Low complexity" evidence="1">
    <location>
        <begin position="143"/>
        <end position="157"/>
    </location>
</feature>
<feature type="non-terminal residue" evidence="2">
    <location>
        <position position="1"/>
    </location>
</feature>
<feature type="compositionally biased region" description="Acidic residues" evidence="1">
    <location>
        <begin position="112"/>
        <end position="132"/>
    </location>
</feature>
<evidence type="ECO:0000313" key="2">
    <source>
        <dbReference type="EMBL" id="ETO12461.1"/>
    </source>
</evidence>
<feature type="compositionally biased region" description="Low complexity" evidence="1">
    <location>
        <begin position="212"/>
        <end position="227"/>
    </location>
</feature>
<feature type="region of interest" description="Disordered" evidence="1">
    <location>
        <begin position="106"/>
        <end position="175"/>
    </location>
</feature>
<feature type="region of interest" description="Disordered" evidence="1">
    <location>
        <begin position="205"/>
        <end position="231"/>
    </location>
</feature>
<name>X6MFN6_RETFI</name>
<feature type="non-terminal residue" evidence="2">
    <location>
        <position position="244"/>
    </location>
</feature>
<accession>X6MFN6</accession>
<comment type="caution">
    <text evidence="2">The sequence shown here is derived from an EMBL/GenBank/DDBJ whole genome shotgun (WGS) entry which is preliminary data.</text>
</comment>